<name>A0A915HJA4_ROMCU</name>
<organism evidence="1 2">
    <name type="scientific">Romanomermis culicivorax</name>
    <name type="common">Nematode worm</name>
    <dbReference type="NCBI Taxonomy" id="13658"/>
    <lineage>
        <taxon>Eukaryota</taxon>
        <taxon>Metazoa</taxon>
        <taxon>Ecdysozoa</taxon>
        <taxon>Nematoda</taxon>
        <taxon>Enoplea</taxon>
        <taxon>Dorylaimia</taxon>
        <taxon>Mermithida</taxon>
        <taxon>Mermithoidea</taxon>
        <taxon>Mermithidae</taxon>
        <taxon>Romanomermis</taxon>
    </lineage>
</organism>
<evidence type="ECO:0000313" key="2">
    <source>
        <dbReference type="WBParaSite" id="nRc.2.0.1.t01670-RA"/>
    </source>
</evidence>
<proteinExistence type="predicted"/>
<protein>
    <submittedName>
        <fullName evidence="2">Uncharacterized protein</fullName>
    </submittedName>
</protein>
<evidence type="ECO:0000313" key="1">
    <source>
        <dbReference type="Proteomes" id="UP000887565"/>
    </source>
</evidence>
<reference evidence="2" key="1">
    <citation type="submission" date="2022-11" db="UniProtKB">
        <authorList>
            <consortium name="WormBaseParasite"/>
        </authorList>
    </citation>
    <scope>IDENTIFICATION</scope>
</reference>
<keyword evidence="1" id="KW-1185">Reference proteome</keyword>
<accession>A0A915HJA4</accession>
<dbReference type="Proteomes" id="UP000887565">
    <property type="component" value="Unplaced"/>
</dbReference>
<dbReference type="WBParaSite" id="nRc.2.0.1.t01670-RA">
    <property type="protein sequence ID" value="nRc.2.0.1.t01670-RA"/>
    <property type="gene ID" value="nRc.2.0.1.g01670"/>
</dbReference>
<sequence>MKFFVIHEQQAEQGRYGNKTARGRRAIHNTGRYDTNRWLLWDVDNNMRNAVSVRYTYHLVNQCPPDPTLTENE</sequence>
<dbReference type="AlphaFoldDB" id="A0A915HJA4"/>